<name>A0A3D8S5B0_9EURO</name>
<evidence type="ECO:0000259" key="7">
    <source>
        <dbReference type="SMART" id="SM00906"/>
    </source>
</evidence>
<dbReference type="RefSeq" id="XP_026604344.1">
    <property type="nucleotide sequence ID" value="XM_026746864.1"/>
</dbReference>
<feature type="region of interest" description="Disordered" evidence="6">
    <location>
        <begin position="259"/>
        <end position="280"/>
    </location>
</feature>
<sequence length="626" mass="68226">MKDRAWFQSHNDIASALPIFVSEVACTAFATRLCQWLSDDTPTSPPHIPRMQYTNEATLDLLAQAETPWPSLPRARLLVQTALGHASPLFHLTVRKRTVDYLDTIYRTGAAAFGDPVLVCKYFALFALGEVCSVVRSAGSGSGSDSAVPVSGTAYYARAVSLIPLLPERPSMAHIEALVILSLTSQFLNRWHSAYTILGIALRLGLSVGLNHNIPPEQCADPIARENRVRVWWTIYNFDRFWGMKLGLPVQVDDCDIRVDLPSDPSPGPNTNSGSGSGADVARHHEEFVDCSYQVALIELARIASKIMRRIYSRAVFAESFLLREQGILSDLRQWLKGLPEHLQLRSQTETTGLGNGNVHIAKPTVSIHLQFNYCVILATRPILLSMLDHLTPTSASTSTSRTQNPQPTAVPPALTTLAEACIHSARRTISLCSEEWIQGSLPVYGYAFAQYIFTAALVLVVSSVLPAGIGIGIGIPEDAESIKTASEILGCLVDGGCLVAHDLAVHLERVQACLGEWRARSRSGPLHRENAQYPNVMMQPPCQASAGAGEAAGCPIPDLSFTTNTRMRDPSLDLPHSAVMDTDPGLLDAHDSPGFEFQGAFSADFDFDFNPFPTFPLPIWDSSDI</sequence>
<keyword evidence="3" id="KW-0238">DNA-binding</keyword>
<dbReference type="GeneID" id="38115218"/>
<keyword evidence="2" id="KW-0805">Transcription regulation</keyword>
<dbReference type="EMBL" id="PVWQ01000005">
    <property type="protein sequence ID" value="RDW81291.1"/>
    <property type="molecule type" value="Genomic_DNA"/>
</dbReference>
<keyword evidence="5" id="KW-0539">Nucleus</keyword>
<evidence type="ECO:0000256" key="1">
    <source>
        <dbReference type="ARBA" id="ARBA00004123"/>
    </source>
</evidence>
<dbReference type="InterPro" id="IPR051711">
    <property type="entry name" value="Stress_Response_Reg"/>
</dbReference>
<dbReference type="PANTHER" id="PTHR47540:SF6">
    <property type="entry name" value="ZN(II)2CYS6 TRANSCRIPTION FACTOR (EUROFUNG)"/>
    <property type="match status" value="1"/>
</dbReference>
<feature type="domain" description="Xylanolytic transcriptional activator regulatory" evidence="7">
    <location>
        <begin position="194"/>
        <end position="268"/>
    </location>
</feature>
<reference evidence="8 9" key="1">
    <citation type="journal article" date="2018" name="IMA Fungus">
        <title>IMA Genome-F 9: Draft genome sequence of Annulohypoxylon stygium, Aspergillus mulundensis, Berkeleyomyces basicola (syn. Thielaviopsis basicola), Ceratocystis smalleyi, two Cercospora beticola strains, Coleophoma cylindrospora, Fusarium fracticaudum, Phialophora cf. hyalina, and Morchella septimelata.</title>
        <authorList>
            <person name="Wingfield B.D."/>
            <person name="Bills G.F."/>
            <person name="Dong Y."/>
            <person name="Huang W."/>
            <person name="Nel W.J."/>
            <person name="Swalarsk-Parry B.S."/>
            <person name="Vaghefi N."/>
            <person name="Wilken P.M."/>
            <person name="An Z."/>
            <person name="de Beer Z.W."/>
            <person name="De Vos L."/>
            <person name="Chen L."/>
            <person name="Duong T.A."/>
            <person name="Gao Y."/>
            <person name="Hammerbacher A."/>
            <person name="Kikkert J.R."/>
            <person name="Li Y."/>
            <person name="Li H."/>
            <person name="Li K."/>
            <person name="Li Q."/>
            <person name="Liu X."/>
            <person name="Ma X."/>
            <person name="Naidoo K."/>
            <person name="Pethybridge S.J."/>
            <person name="Sun J."/>
            <person name="Steenkamp E.T."/>
            <person name="van der Nest M.A."/>
            <person name="van Wyk S."/>
            <person name="Wingfield M.J."/>
            <person name="Xiong C."/>
            <person name="Yue Q."/>
            <person name="Zhang X."/>
        </authorList>
    </citation>
    <scope>NUCLEOTIDE SEQUENCE [LARGE SCALE GENOMIC DNA]</scope>
    <source>
        <strain evidence="8 9">DSM 5745</strain>
    </source>
</reference>
<keyword evidence="9" id="KW-1185">Reference proteome</keyword>
<dbReference type="CDD" id="cd12148">
    <property type="entry name" value="fungal_TF_MHR"/>
    <property type="match status" value="1"/>
</dbReference>
<dbReference type="OrthoDB" id="3990906at2759"/>
<evidence type="ECO:0000313" key="8">
    <source>
        <dbReference type="EMBL" id="RDW81291.1"/>
    </source>
</evidence>
<accession>A0A3D8S5B0</accession>
<dbReference type="Pfam" id="PF04082">
    <property type="entry name" value="Fungal_trans"/>
    <property type="match status" value="1"/>
</dbReference>
<comment type="caution">
    <text evidence="8">The sequence shown here is derived from an EMBL/GenBank/DDBJ whole genome shotgun (WGS) entry which is preliminary data.</text>
</comment>
<dbReference type="PANTHER" id="PTHR47540">
    <property type="entry name" value="THIAMINE REPRESSIBLE GENES REGULATORY PROTEIN THI5"/>
    <property type="match status" value="1"/>
</dbReference>
<dbReference type="GO" id="GO:0006351">
    <property type="term" value="P:DNA-templated transcription"/>
    <property type="evidence" value="ECO:0007669"/>
    <property type="project" value="InterPro"/>
</dbReference>
<evidence type="ECO:0000313" key="9">
    <source>
        <dbReference type="Proteomes" id="UP000256690"/>
    </source>
</evidence>
<protein>
    <recommendedName>
        <fullName evidence="7">Xylanolytic transcriptional activator regulatory domain-containing protein</fullName>
    </recommendedName>
</protein>
<gene>
    <name evidence="8" type="ORF">DSM5745_04848</name>
</gene>
<dbReference type="Proteomes" id="UP000256690">
    <property type="component" value="Unassembled WGS sequence"/>
</dbReference>
<dbReference type="InterPro" id="IPR007219">
    <property type="entry name" value="XnlR_reg_dom"/>
</dbReference>
<evidence type="ECO:0000256" key="2">
    <source>
        <dbReference type="ARBA" id="ARBA00023015"/>
    </source>
</evidence>
<organism evidence="8 9">
    <name type="scientific">Aspergillus mulundensis</name>
    <dbReference type="NCBI Taxonomy" id="1810919"/>
    <lineage>
        <taxon>Eukaryota</taxon>
        <taxon>Fungi</taxon>
        <taxon>Dikarya</taxon>
        <taxon>Ascomycota</taxon>
        <taxon>Pezizomycotina</taxon>
        <taxon>Eurotiomycetes</taxon>
        <taxon>Eurotiomycetidae</taxon>
        <taxon>Eurotiales</taxon>
        <taxon>Aspergillaceae</taxon>
        <taxon>Aspergillus</taxon>
        <taxon>Aspergillus subgen. Nidulantes</taxon>
    </lineage>
</organism>
<comment type="subcellular location">
    <subcellularLocation>
        <location evidence="1">Nucleus</location>
    </subcellularLocation>
</comment>
<evidence type="ECO:0000256" key="6">
    <source>
        <dbReference type="SAM" id="MobiDB-lite"/>
    </source>
</evidence>
<evidence type="ECO:0000256" key="3">
    <source>
        <dbReference type="ARBA" id="ARBA00023125"/>
    </source>
</evidence>
<evidence type="ECO:0000256" key="4">
    <source>
        <dbReference type="ARBA" id="ARBA00023163"/>
    </source>
</evidence>
<keyword evidence="4" id="KW-0804">Transcription</keyword>
<dbReference type="GO" id="GO:0008270">
    <property type="term" value="F:zinc ion binding"/>
    <property type="evidence" value="ECO:0007669"/>
    <property type="project" value="InterPro"/>
</dbReference>
<dbReference type="AlphaFoldDB" id="A0A3D8S5B0"/>
<dbReference type="GO" id="GO:0043565">
    <property type="term" value="F:sequence-specific DNA binding"/>
    <property type="evidence" value="ECO:0007669"/>
    <property type="project" value="TreeGrafter"/>
</dbReference>
<dbReference type="GO" id="GO:0045944">
    <property type="term" value="P:positive regulation of transcription by RNA polymerase II"/>
    <property type="evidence" value="ECO:0007669"/>
    <property type="project" value="TreeGrafter"/>
</dbReference>
<dbReference type="SMART" id="SM00906">
    <property type="entry name" value="Fungal_trans"/>
    <property type="match status" value="1"/>
</dbReference>
<proteinExistence type="predicted"/>
<dbReference type="GO" id="GO:0005634">
    <property type="term" value="C:nucleus"/>
    <property type="evidence" value="ECO:0007669"/>
    <property type="project" value="UniProtKB-SubCell"/>
</dbReference>
<evidence type="ECO:0000256" key="5">
    <source>
        <dbReference type="ARBA" id="ARBA00023242"/>
    </source>
</evidence>